<dbReference type="GO" id="GO:0005524">
    <property type="term" value="F:ATP binding"/>
    <property type="evidence" value="ECO:0007669"/>
    <property type="project" value="UniProtKB-KW"/>
</dbReference>
<gene>
    <name evidence="14" type="ORF">OBBRIDRAFT_784856</name>
</gene>
<dbReference type="PRINTS" id="PR00473">
    <property type="entry name" value="GALCTOKINASE"/>
</dbReference>
<dbReference type="PANTHER" id="PTHR10457:SF7">
    <property type="entry name" value="GALACTOKINASE-RELATED"/>
    <property type="match status" value="1"/>
</dbReference>
<keyword evidence="6" id="KW-0547">Nucleotide-binding</keyword>
<dbReference type="InterPro" id="IPR000705">
    <property type="entry name" value="Galactokinase"/>
</dbReference>
<dbReference type="PROSITE" id="PS00627">
    <property type="entry name" value="GHMP_KINASES_ATP"/>
    <property type="match status" value="1"/>
</dbReference>
<organism evidence="14 15">
    <name type="scientific">Obba rivulosa</name>
    <dbReference type="NCBI Taxonomy" id="1052685"/>
    <lineage>
        <taxon>Eukaryota</taxon>
        <taxon>Fungi</taxon>
        <taxon>Dikarya</taxon>
        <taxon>Basidiomycota</taxon>
        <taxon>Agaricomycotina</taxon>
        <taxon>Agaricomycetes</taxon>
        <taxon>Polyporales</taxon>
        <taxon>Gelatoporiaceae</taxon>
        <taxon>Obba</taxon>
    </lineage>
</organism>
<protein>
    <recommendedName>
        <fullName evidence="4">Galactokinase</fullName>
        <ecNumber evidence="3">2.7.1.6</ecNumber>
    </recommendedName>
    <alternativeName>
        <fullName evidence="9">Galactose kinase</fullName>
    </alternativeName>
</protein>
<evidence type="ECO:0000256" key="6">
    <source>
        <dbReference type="ARBA" id="ARBA00022741"/>
    </source>
</evidence>
<evidence type="ECO:0000256" key="7">
    <source>
        <dbReference type="ARBA" id="ARBA00022777"/>
    </source>
</evidence>
<evidence type="ECO:0000256" key="8">
    <source>
        <dbReference type="ARBA" id="ARBA00022840"/>
    </source>
</evidence>
<dbReference type="OrthoDB" id="187738at2759"/>
<evidence type="ECO:0000256" key="1">
    <source>
        <dbReference type="ARBA" id="ARBA00004947"/>
    </source>
</evidence>
<dbReference type="SUPFAM" id="SSF54211">
    <property type="entry name" value="Ribosomal protein S5 domain 2-like"/>
    <property type="match status" value="1"/>
</dbReference>
<keyword evidence="7 14" id="KW-0418">Kinase</keyword>
<evidence type="ECO:0000256" key="4">
    <source>
        <dbReference type="ARBA" id="ARBA00019487"/>
    </source>
</evidence>
<dbReference type="Proteomes" id="UP000250043">
    <property type="component" value="Unassembled WGS sequence"/>
</dbReference>
<dbReference type="InterPro" id="IPR036554">
    <property type="entry name" value="GHMP_kinase_C_sf"/>
</dbReference>
<name>A0A8E2AL99_9APHY</name>
<dbReference type="GO" id="GO:0005829">
    <property type="term" value="C:cytosol"/>
    <property type="evidence" value="ECO:0007669"/>
    <property type="project" value="TreeGrafter"/>
</dbReference>
<dbReference type="PIRSF" id="PIRSF000530">
    <property type="entry name" value="Galactokinase"/>
    <property type="match status" value="1"/>
</dbReference>
<feature type="domain" description="GHMP kinase N-terminal" evidence="11">
    <location>
        <begin position="170"/>
        <end position="243"/>
    </location>
</feature>
<dbReference type="Pfam" id="PF10509">
    <property type="entry name" value="GalKase_gal_bdg"/>
    <property type="match status" value="1"/>
</dbReference>
<dbReference type="InterPro" id="IPR006204">
    <property type="entry name" value="GHMP_kinase_N_dom"/>
</dbReference>
<evidence type="ECO:0000256" key="2">
    <source>
        <dbReference type="ARBA" id="ARBA00006566"/>
    </source>
</evidence>
<dbReference type="InterPro" id="IPR019539">
    <property type="entry name" value="GalKase_N"/>
</dbReference>
<dbReference type="PROSITE" id="PS00106">
    <property type="entry name" value="GALACTOKINASE"/>
    <property type="match status" value="1"/>
</dbReference>
<dbReference type="InterPro" id="IPR014721">
    <property type="entry name" value="Ribsml_uS5_D2-typ_fold_subgr"/>
</dbReference>
<dbReference type="EC" id="2.7.1.6" evidence="3"/>
<dbReference type="Gene3D" id="3.30.70.3170">
    <property type="match status" value="1"/>
</dbReference>
<accession>A0A8E2AL99</accession>
<keyword evidence="15" id="KW-1185">Reference proteome</keyword>
<dbReference type="InterPro" id="IPR006203">
    <property type="entry name" value="GHMP_knse_ATP-bd_CS"/>
</dbReference>
<dbReference type="InterPro" id="IPR020568">
    <property type="entry name" value="Ribosomal_Su5_D2-typ_SF"/>
</dbReference>
<evidence type="ECO:0000259" key="11">
    <source>
        <dbReference type="Pfam" id="PF00288"/>
    </source>
</evidence>
<reference evidence="14 15" key="1">
    <citation type="submission" date="2016-07" db="EMBL/GenBank/DDBJ databases">
        <title>Draft genome of the white-rot fungus Obba rivulosa 3A-2.</title>
        <authorList>
            <consortium name="DOE Joint Genome Institute"/>
            <person name="Miettinen O."/>
            <person name="Riley R."/>
            <person name="Acob R."/>
            <person name="Barry K."/>
            <person name="Cullen D."/>
            <person name="De Vries R."/>
            <person name="Hainaut M."/>
            <person name="Hatakka A."/>
            <person name="Henrissat B."/>
            <person name="Hilden K."/>
            <person name="Kuo R."/>
            <person name="Labutti K."/>
            <person name="Lipzen A."/>
            <person name="Makela M.R."/>
            <person name="Sandor L."/>
            <person name="Spatafora J.W."/>
            <person name="Grigoriev I.V."/>
            <person name="Hibbett D.S."/>
        </authorList>
    </citation>
    <scope>NUCLEOTIDE SEQUENCE [LARGE SCALE GENOMIC DNA]</scope>
    <source>
        <strain evidence="14 15">3A-2</strain>
    </source>
</reference>
<evidence type="ECO:0000256" key="9">
    <source>
        <dbReference type="ARBA" id="ARBA00029590"/>
    </source>
</evidence>
<dbReference type="InterPro" id="IPR006206">
    <property type="entry name" value="Mevalonate/galactokinase"/>
</dbReference>
<feature type="domain" description="Galactokinase N-terminal" evidence="13">
    <location>
        <begin position="36"/>
        <end position="84"/>
    </location>
</feature>
<evidence type="ECO:0000259" key="12">
    <source>
        <dbReference type="Pfam" id="PF08544"/>
    </source>
</evidence>
<dbReference type="Pfam" id="PF00288">
    <property type="entry name" value="GHMP_kinases_N"/>
    <property type="match status" value="1"/>
</dbReference>
<evidence type="ECO:0000256" key="10">
    <source>
        <dbReference type="ARBA" id="ARBA00049538"/>
    </source>
</evidence>
<evidence type="ECO:0000256" key="5">
    <source>
        <dbReference type="ARBA" id="ARBA00022679"/>
    </source>
</evidence>
<dbReference type="AlphaFoldDB" id="A0A8E2AL99"/>
<dbReference type="Gene3D" id="1.20.1440.340">
    <property type="match status" value="1"/>
</dbReference>
<keyword evidence="8" id="KW-0067">ATP-binding</keyword>
<comment type="similarity">
    <text evidence="2">Belongs to the GHMP kinase family. GalK subfamily.</text>
</comment>
<dbReference type="PRINTS" id="PR00959">
    <property type="entry name" value="MEVGALKINASE"/>
</dbReference>
<evidence type="ECO:0000313" key="15">
    <source>
        <dbReference type="Proteomes" id="UP000250043"/>
    </source>
</evidence>
<comment type="pathway">
    <text evidence="1">Carbohydrate metabolism; galactose metabolism.</text>
</comment>
<evidence type="ECO:0000256" key="3">
    <source>
        <dbReference type="ARBA" id="ARBA00012315"/>
    </source>
</evidence>
<feature type="domain" description="GHMP kinase C-terminal" evidence="12">
    <location>
        <begin position="441"/>
        <end position="518"/>
    </location>
</feature>
<dbReference type="InterPro" id="IPR013750">
    <property type="entry name" value="GHMP_kinase_C_dom"/>
</dbReference>
<evidence type="ECO:0000259" key="13">
    <source>
        <dbReference type="Pfam" id="PF10509"/>
    </source>
</evidence>
<dbReference type="GO" id="GO:0006012">
    <property type="term" value="P:galactose metabolic process"/>
    <property type="evidence" value="ECO:0007669"/>
    <property type="project" value="UniProtKB-UniPathway"/>
</dbReference>
<keyword evidence="5" id="KW-0808">Transferase</keyword>
<dbReference type="GO" id="GO:0004335">
    <property type="term" value="F:galactokinase activity"/>
    <property type="evidence" value="ECO:0007669"/>
    <property type="project" value="UniProtKB-EC"/>
</dbReference>
<dbReference type="UniPathway" id="UPA00214"/>
<dbReference type="EMBL" id="KV722584">
    <property type="protein sequence ID" value="OCH85429.1"/>
    <property type="molecule type" value="Genomic_DNA"/>
</dbReference>
<evidence type="ECO:0000313" key="14">
    <source>
        <dbReference type="EMBL" id="OCH85429.1"/>
    </source>
</evidence>
<dbReference type="PANTHER" id="PTHR10457">
    <property type="entry name" value="MEVALONATE KINASE/GALACTOKINASE"/>
    <property type="match status" value="1"/>
</dbReference>
<dbReference type="Pfam" id="PF08544">
    <property type="entry name" value="GHMP_kinases_C"/>
    <property type="match status" value="1"/>
</dbReference>
<dbReference type="Gene3D" id="3.30.230.10">
    <property type="match status" value="1"/>
</dbReference>
<sequence length="549" mass="59779">MAAELPIPVYTNLSDVHTDTATAADQAVRWNELTLEFEKRFGKKPTYIARAPGRVNLIGEHIDYALFGVFPAAVERDILIACAPSETHTTPGGVNADNLNPRYVRQTFSPMLKSSVTAQEEQEAAGAVHVEPWHLDIDKKELRWESYVKAGYYGVLNRFFGNATTSSSSEYHPVPVDLLVTGTVPAGSGLSSSAAMVVASTLAFLAVNDKLSGVTKGQLVEMAMENEKRVGVNSGGMDQAASVISMPHSALYITFFPSLSAEPIPLPIPRTTPRAVFVCANSLVVSDKAVGAKTRYNLRVVETLVGARALALKLGLSLGPADRPTFREVLGRWLGYSEAKGESSDLDVNELRVGLERILPEVERLRPVTADKDGQEGVTLQRMIAWSGLEEAQFRELYLSWVDVEATHFQLYKRAKHVFSEALRVLQFRDVCNRAAVSEGALPESVLKELGELMDASQESCSEFFECSCPELDELTQLAREAGAYGSRLTGAGWGGCTVSLVAEDKVDEFIATVKASYPPYKNLEGEALREVIFATKPSSGASVFKFVD</sequence>
<dbReference type="SUPFAM" id="SSF55060">
    <property type="entry name" value="GHMP Kinase, C-terminal domain"/>
    <property type="match status" value="1"/>
</dbReference>
<comment type="catalytic activity">
    <reaction evidence="10">
        <text>alpha-D-galactose + ATP = alpha-D-galactose 1-phosphate + ADP + H(+)</text>
        <dbReference type="Rhea" id="RHEA:13553"/>
        <dbReference type="ChEBI" id="CHEBI:15378"/>
        <dbReference type="ChEBI" id="CHEBI:28061"/>
        <dbReference type="ChEBI" id="CHEBI:30616"/>
        <dbReference type="ChEBI" id="CHEBI:58336"/>
        <dbReference type="ChEBI" id="CHEBI:456216"/>
        <dbReference type="EC" id="2.7.1.6"/>
    </reaction>
    <physiologicalReaction direction="left-to-right" evidence="10">
        <dbReference type="Rhea" id="RHEA:13554"/>
    </physiologicalReaction>
</comment>
<dbReference type="InterPro" id="IPR019741">
    <property type="entry name" value="Galactokinase_CS"/>
</dbReference>
<proteinExistence type="inferred from homology"/>
<dbReference type="NCBIfam" id="TIGR00131">
    <property type="entry name" value="gal_kin"/>
    <property type="match status" value="1"/>
</dbReference>